<evidence type="ECO:0000259" key="1">
    <source>
        <dbReference type="Pfam" id="PF01863"/>
    </source>
</evidence>
<dbReference type="Gene3D" id="3.30.2010.10">
    <property type="entry name" value="Metalloproteases ('zincins'), catalytic domain"/>
    <property type="match status" value="1"/>
</dbReference>
<keyword evidence="3" id="KW-1185">Reference proteome</keyword>
<gene>
    <name evidence="2" type="ORF">T9A_02510</name>
</gene>
<organism evidence="2 3">
    <name type="scientific">Alcanivorax jadensis T9</name>
    <dbReference type="NCBI Taxonomy" id="1177181"/>
    <lineage>
        <taxon>Bacteria</taxon>
        <taxon>Pseudomonadati</taxon>
        <taxon>Pseudomonadota</taxon>
        <taxon>Gammaproteobacteria</taxon>
        <taxon>Oceanospirillales</taxon>
        <taxon>Alcanivoracaceae</taxon>
        <taxon>Alcanivorax</taxon>
    </lineage>
</organism>
<reference evidence="2 3" key="1">
    <citation type="submission" date="2012-09" db="EMBL/GenBank/DDBJ databases">
        <title>Genome Sequence of alkane-degrading Bacterium Alcanivorax jadensis T9.</title>
        <authorList>
            <person name="Lai Q."/>
            <person name="Shao Z."/>
        </authorList>
    </citation>
    <scope>NUCLEOTIDE SEQUENCE [LARGE SCALE GENOMIC DNA]</scope>
    <source>
        <strain evidence="2 3">T9</strain>
    </source>
</reference>
<sequence length="165" mass="19169">MNPLHYLTGYPTQIQQQAQTLVDRGQLGDYLQQRYPDKHDIQGDKALFQYANSLKQQYLRKAPPLGKAHYDAKLKTLSQALGMHTRQTRIHGSKLRSHNSLRIASQFKAAPEAFLRMIVVHELAHFKETDHNKAFYQLCSHMAPDYHQLELDTRLWLLWQDTTSG</sequence>
<dbReference type="InterPro" id="IPR053136">
    <property type="entry name" value="UTP_pyrophosphatase-like"/>
</dbReference>
<dbReference type="InterPro" id="IPR002725">
    <property type="entry name" value="YgjP-like_metallopeptidase"/>
</dbReference>
<name>A0ABR4WAW9_9GAMM</name>
<dbReference type="PANTHER" id="PTHR30399">
    <property type="entry name" value="UNCHARACTERIZED PROTEIN YGJP"/>
    <property type="match status" value="1"/>
</dbReference>
<feature type="domain" description="YgjP-like metallopeptidase" evidence="1">
    <location>
        <begin position="9"/>
        <end position="149"/>
    </location>
</feature>
<dbReference type="RefSeq" id="WP_035248996.1">
    <property type="nucleotide sequence ID" value="NZ_ARXU01000010.1"/>
</dbReference>
<dbReference type="PANTHER" id="PTHR30399:SF1">
    <property type="entry name" value="UTP PYROPHOSPHATASE"/>
    <property type="match status" value="1"/>
</dbReference>
<protein>
    <recommendedName>
        <fullName evidence="1">YgjP-like metallopeptidase domain-containing protein</fullName>
    </recommendedName>
</protein>
<dbReference type="Proteomes" id="UP000029443">
    <property type="component" value="Unassembled WGS sequence"/>
</dbReference>
<accession>A0ABR4WAW9</accession>
<dbReference type="EMBL" id="ARXU01000010">
    <property type="protein sequence ID" value="KGD60554.1"/>
    <property type="molecule type" value="Genomic_DNA"/>
</dbReference>
<dbReference type="CDD" id="cd07344">
    <property type="entry name" value="M48_yhfN_like"/>
    <property type="match status" value="1"/>
</dbReference>
<evidence type="ECO:0000313" key="2">
    <source>
        <dbReference type="EMBL" id="KGD60554.1"/>
    </source>
</evidence>
<dbReference type="Pfam" id="PF01863">
    <property type="entry name" value="YgjP-like"/>
    <property type="match status" value="1"/>
</dbReference>
<comment type="caution">
    <text evidence="2">The sequence shown here is derived from an EMBL/GenBank/DDBJ whole genome shotgun (WGS) entry which is preliminary data.</text>
</comment>
<proteinExistence type="predicted"/>
<evidence type="ECO:0000313" key="3">
    <source>
        <dbReference type="Proteomes" id="UP000029443"/>
    </source>
</evidence>